<comment type="caution">
    <text evidence="6">The sequence shown here is derived from an EMBL/GenBank/DDBJ whole genome shotgun (WGS) entry which is preliminary data.</text>
</comment>
<proteinExistence type="inferred from homology"/>
<organism evidence="6 7">
    <name type="scientific">Allomesorhizobium camelthorni</name>
    <dbReference type="NCBI Taxonomy" id="475069"/>
    <lineage>
        <taxon>Bacteria</taxon>
        <taxon>Pseudomonadati</taxon>
        <taxon>Pseudomonadota</taxon>
        <taxon>Alphaproteobacteria</taxon>
        <taxon>Hyphomicrobiales</taxon>
        <taxon>Phyllobacteriaceae</taxon>
        <taxon>Allomesorhizobium</taxon>
    </lineage>
</organism>
<protein>
    <submittedName>
        <fullName evidence="6">Creatininase family protein</fullName>
    </submittedName>
</protein>
<dbReference type="GO" id="GO:0009231">
    <property type="term" value="P:riboflavin biosynthetic process"/>
    <property type="evidence" value="ECO:0007669"/>
    <property type="project" value="TreeGrafter"/>
</dbReference>
<keyword evidence="7" id="KW-1185">Reference proteome</keyword>
<dbReference type="RefSeq" id="WP_165033651.1">
    <property type="nucleotide sequence ID" value="NZ_JAAKZF010000090.1"/>
</dbReference>
<dbReference type="SUPFAM" id="SSF102215">
    <property type="entry name" value="Creatininase"/>
    <property type="match status" value="1"/>
</dbReference>
<evidence type="ECO:0000256" key="1">
    <source>
        <dbReference type="ARBA" id="ARBA00001947"/>
    </source>
</evidence>
<dbReference type="Proteomes" id="UP001642900">
    <property type="component" value="Unassembled WGS sequence"/>
</dbReference>
<dbReference type="Pfam" id="PF02633">
    <property type="entry name" value="Creatininase"/>
    <property type="match status" value="1"/>
</dbReference>
<keyword evidence="2" id="KW-0479">Metal-binding</keyword>
<dbReference type="InterPro" id="IPR003785">
    <property type="entry name" value="Creatininase/forma_Hydrolase"/>
</dbReference>
<dbReference type="PANTHER" id="PTHR35005">
    <property type="entry name" value="3-DEHYDRO-SCYLLO-INOSOSE HYDROLASE"/>
    <property type="match status" value="1"/>
</dbReference>
<dbReference type="Gene3D" id="3.40.50.10310">
    <property type="entry name" value="Creatininase"/>
    <property type="match status" value="1"/>
</dbReference>
<dbReference type="AlphaFoldDB" id="A0A6G4WKZ4"/>
<comment type="cofactor">
    <cofactor evidence="1">
        <name>Zn(2+)</name>
        <dbReference type="ChEBI" id="CHEBI:29105"/>
    </cofactor>
</comment>
<keyword evidence="3" id="KW-0378">Hydrolase</keyword>
<reference evidence="6 7" key="1">
    <citation type="submission" date="2020-02" db="EMBL/GenBank/DDBJ databases">
        <title>Genome sequence of strain CCNWXJ40-4.</title>
        <authorList>
            <person name="Gao J."/>
            <person name="Sun J."/>
        </authorList>
    </citation>
    <scope>NUCLEOTIDE SEQUENCE [LARGE SCALE GENOMIC DNA]</scope>
    <source>
        <strain evidence="6 7">CCNWXJ 40-4</strain>
    </source>
</reference>
<accession>A0A6G4WKZ4</accession>
<dbReference type="GO" id="GO:0046872">
    <property type="term" value="F:metal ion binding"/>
    <property type="evidence" value="ECO:0007669"/>
    <property type="project" value="UniProtKB-KW"/>
</dbReference>
<gene>
    <name evidence="6" type="ORF">G6N73_30230</name>
</gene>
<evidence type="ECO:0000256" key="2">
    <source>
        <dbReference type="ARBA" id="ARBA00022723"/>
    </source>
</evidence>
<evidence type="ECO:0000256" key="4">
    <source>
        <dbReference type="ARBA" id="ARBA00022833"/>
    </source>
</evidence>
<name>A0A6G4WKZ4_9HYPH</name>
<dbReference type="PANTHER" id="PTHR35005:SF1">
    <property type="entry name" value="2-AMINO-5-FORMYLAMINO-6-RIBOSYLAMINOPYRIMIDIN-4(3H)-ONE 5'-MONOPHOSPHATE DEFORMYLASE"/>
    <property type="match status" value="1"/>
</dbReference>
<keyword evidence="4" id="KW-0862">Zinc</keyword>
<evidence type="ECO:0000313" key="7">
    <source>
        <dbReference type="Proteomes" id="UP001642900"/>
    </source>
</evidence>
<dbReference type="EMBL" id="JAAKZF010000090">
    <property type="protein sequence ID" value="NGO55294.1"/>
    <property type="molecule type" value="Genomic_DNA"/>
</dbReference>
<dbReference type="InterPro" id="IPR024087">
    <property type="entry name" value="Creatininase-like_sf"/>
</dbReference>
<sequence>MRWEELTSPEIDALDRERTVLVLPLGSVEQHGNHMPVGTDTLLAHSVSIAAAGRSGDVVVLPPPWYGFSAHHMRFAGTVTLRAETLMAVVEDIVASVVKHGFRRVLIVNGHGGNGGVIDVLASTLGHRHYGAARIAALTYFTLAREAIAKLRTSEPGGMGHACEFETAMVQHTHPHLVRAKRAVTHYPHAGSKYLTTDLLGGSPIRTYLDFADLSPTGTLGDPSLATPEAGARFFLEVEAELKTFIEDFRGWPIPEGKP</sequence>
<evidence type="ECO:0000313" key="6">
    <source>
        <dbReference type="EMBL" id="NGO55294.1"/>
    </source>
</evidence>
<dbReference type="GO" id="GO:0016811">
    <property type="term" value="F:hydrolase activity, acting on carbon-nitrogen (but not peptide) bonds, in linear amides"/>
    <property type="evidence" value="ECO:0007669"/>
    <property type="project" value="TreeGrafter"/>
</dbReference>
<comment type="similarity">
    <text evidence="5">Belongs to the creatininase superfamily.</text>
</comment>
<evidence type="ECO:0000256" key="3">
    <source>
        <dbReference type="ARBA" id="ARBA00022801"/>
    </source>
</evidence>
<evidence type="ECO:0000256" key="5">
    <source>
        <dbReference type="ARBA" id="ARBA00024029"/>
    </source>
</evidence>